<gene>
    <name evidence="7" type="ORF">GHNINEIG_01777</name>
</gene>
<dbReference type="Pfam" id="PF13440">
    <property type="entry name" value="Polysacc_synt_3"/>
    <property type="match status" value="1"/>
</dbReference>
<feature type="transmembrane region" description="Helical" evidence="6">
    <location>
        <begin position="367"/>
        <end position="385"/>
    </location>
</feature>
<evidence type="ECO:0000313" key="8">
    <source>
        <dbReference type="Proteomes" id="UP000296201"/>
    </source>
</evidence>
<dbReference type="PANTHER" id="PTHR30250:SF28">
    <property type="entry name" value="POLYSACCHARIDE BIOSYNTHESIS PROTEIN"/>
    <property type="match status" value="1"/>
</dbReference>
<comment type="subcellular location">
    <subcellularLocation>
        <location evidence="1">Cell membrane</location>
        <topology evidence="1">Multi-pass membrane protein</topology>
    </subcellularLocation>
</comment>
<keyword evidence="8" id="KW-1185">Reference proteome</keyword>
<evidence type="ECO:0000256" key="5">
    <source>
        <dbReference type="ARBA" id="ARBA00023136"/>
    </source>
</evidence>
<reference evidence="7 8" key="1">
    <citation type="submission" date="2018-08" db="EMBL/GenBank/DDBJ databases">
        <title>Horizontal acquisition of hydrogen conversion ability and other habitat adaptations in Hydrogenovibrio crunogenus strains.</title>
        <authorList>
            <person name="Gonnella G."/>
            <person name="Adam N."/>
            <person name="Perner M."/>
        </authorList>
    </citation>
    <scope>NUCLEOTIDE SEQUENCE [LARGE SCALE GENOMIC DNA]</scope>
    <source>
        <strain evidence="7 8">SP-41</strain>
    </source>
</reference>
<dbReference type="PANTHER" id="PTHR30250">
    <property type="entry name" value="PST FAMILY PREDICTED COLANIC ACID TRANSPORTER"/>
    <property type="match status" value="1"/>
</dbReference>
<proteinExistence type="predicted"/>
<accession>A0A4P7P144</accession>
<evidence type="ECO:0000256" key="2">
    <source>
        <dbReference type="ARBA" id="ARBA00022475"/>
    </source>
</evidence>
<dbReference type="EMBL" id="CP032096">
    <property type="protein sequence ID" value="QBZ83716.1"/>
    <property type="molecule type" value="Genomic_DNA"/>
</dbReference>
<organism evidence="7 8">
    <name type="scientific">Hydrogenovibrio crunogenus</name>
    <dbReference type="NCBI Taxonomy" id="39765"/>
    <lineage>
        <taxon>Bacteria</taxon>
        <taxon>Pseudomonadati</taxon>
        <taxon>Pseudomonadota</taxon>
        <taxon>Gammaproteobacteria</taxon>
        <taxon>Thiotrichales</taxon>
        <taxon>Piscirickettsiaceae</taxon>
        <taxon>Hydrogenovibrio</taxon>
    </lineage>
</organism>
<feature type="transmembrane region" description="Helical" evidence="6">
    <location>
        <begin position="120"/>
        <end position="141"/>
    </location>
</feature>
<feature type="transmembrane region" description="Helical" evidence="6">
    <location>
        <begin position="391"/>
        <end position="409"/>
    </location>
</feature>
<dbReference type="GO" id="GO:0005886">
    <property type="term" value="C:plasma membrane"/>
    <property type="evidence" value="ECO:0007669"/>
    <property type="project" value="UniProtKB-SubCell"/>
</dbReference>
<evidence type="ECO:0000256" key="6">
    <source>
        <dbReference type="SAM" id="Phobius"/>
    </source>
</evidence>
<keyword evidence="4 6" id="KW-1133">Transmembrane helix</keyword>
<name>A0A4P7P144_9GAMM</name>
<feature type="transmembrane region" description="Helical" evidence="6">
    <location>
        <begin position="177"/>
        <end position="199"/>
    </location>
</feature>
<evidence type="ECO:0000256" key="4">
    <source>
        <dbReference type="ARBA" id="ARBA00022989"/>
    </source>
</evidence>
<sequence length="421" mass="47932">MIKRLKPKSEFSRNVLTLMTGTTIAQALPIAAAPILTRIFTPEDFGLFAFYFAIVSILAVLATARYELAIVLPKRKSDAYQIVILSWLIATAVSVLTFFFIWIFELQIINLLENPSLANWLYWIPMSIFLMGIYQSLYYWFNREKEYRNMANSRVIQSTAMVTGQVGFGTLTKLSALGLILGHVVGQIIATLYMASKFIRNTRKVHKPHKLKQIVLARRYVNFPKFLLVAHTMNATSHQLPSILFNILFSATVAGFYLLVQRVIGAPMTIIGGAIGDVFRQQASQAYAARGECVTEYKSTLKKLFIISVVPFVIFIFIAPELFAIIFGVEWRVAGEYAQILAPMFFIQFISRPLSVMFLIAEQQSKYLIIQLFLFFGIILSFFTGKDVKEVLILISFSYLLTYLWDLYLSHKLSYGIETKI</sequence>
<evidence type="ECO:0000313" key="7">
    <source>
        <dbReference type="EMBL" id="QBZ83716.1"/>
    </source>
</evidence>
<dbReference type="InterPro" id="IPR050833">
    <property type="entry name" value="Poly_Biosynth_Transport"/>
</dbReference>
<keyword evidence="2" id="KW-1003">Cell membrane</keyword>
<keyword evidence="5 6" id="KW-0472">Membrane</keyword>
<keyword evidence="3 6" id="KW-0812">Transmembrane</keyword>
<protein>
    <submittedName>
        <fullName evidence="7">O-antigen translocase</fullName>
    </submittedName>
</protein>
<dbReference type="AlphaFoldDB" id="A0A4P7P144"/>
<evidence type="ECO:0000256" key="1">
    <source>
        <dbReference type="ARBA" id="ARBA00004651"/>
    </source>
</evidence>
<feature type="transmembrane region" description="Helical" evidence="6">
    <location>
        <begin position="243"/>
        <end position="260"/>
    </location>
</feature>
<feature type="transmembrane region" description="Helical" evidence="6">
    <location>
        <begin position="48"/>
        <end position="68"/>
    </location>
</feature>
<evidence type="ECO:0000256" key="3">
    <source>
        <dbReference type="ARBA" id="ARBA00022692"/>
    </source>
</evidence>
<feature type="transmembrane region" description="Helical" evidence="6">
    <location>
        <begin position="80"/>
        <end position="104"/>
    </location>
</feature>
<feature type="transmembrane region" description="Helical" evidence="6">
    <location>
        <begin position="304"/>
        <end position="328"/>
    </location>
</feature>
<dbReference type="RefSeq" id="WP_189636867.1">
    <property type="nucleotide sequence ID" value="NZ_CP032096.1"/>
</dbReference>
<dbReference type="Proteomes" id="UP000296201">
    <property type="component" value="Chromosome"/>
</dbReference>